<sequence>MAQAETARLLTARHIAAAFGERDRRRAVTEVRDLGDGTNGKLVLSDPVAYRQRYTADKQPSVGGNPPRDSIKVVYGEESPSGVAYDDAEEKTETLYQGTTVRKTRGAHETTSFMFASRGGTGGCMLDEQERVGSCVQVLERCSDPDIQDRVLKRAHRVASRLDLLAIG</sequence>
<name>A0ACB7S0F7_HYAAI</name>
<dbReference type="EMBL" id="CM023486">
    <property type="protein sequence ID" value="KAH6928210.1"/>
    <property type="molecule type" value="Genomic_DNA"/>
</dbReference>
<evidence type="ECO:0000313" key="2">
    <source>
        <dbReference type="Proteomes" id="UP000821845"/>
    </source>
</evidence>
<accession>A0ACB7S0F7</accession>
<proteinExistence type="predicted"/>
<reference evidence="1" key="1">
    <citation type="submission" date="2020-05" db="EMBL/GenBank/DDBJ databases">
        <title>Large-scale comparative analyses of tick genomes elucidate their genetic diversity and vector capacities.</title>
        <authorList>
            <person name="Jia N."/>
            <person name="Wang J."/>
            <person name="Shi W."/>
            <person name="Du L."/>
            <person name="Sun Y."/>
            <person name="Zhan W."/>
            <person name="Jiang J."/>
            <person name="Wang Q."/>
            <person name="Zhang B."/>
            <person name="Ji P."/>
            <person name="Sakyi L.B."/>
            <person name="Cui X."/>
            <person name="Yuan T."/>
            <person name="Jiang B."/>
            <person name="Yang W."/>
            <person name="Lam T.T.-Y."/>
            <person name="Chang Q."/>
            <person name="Ding S."/>
            <person name="Wang X."/>
            <person name="Zhu J."/>
            <person name="Ruan X."/>
            <person name="Zhao L."/>
            <person name="Wei J."/>
            <person name="Que T."/>
            <person name="Du C."/>
            <person name="Cheng J."/>
            <person name="Dai P."/>
            <person name="Han X."/>
            <person name="Huang E."/>
            <person name="Gao Y."/>
            <person name="Liu J."/>
            <person name="Shao H."/>
            <person name="Ye R."/>
            <person name="Li L."/>
            <person name="Wei W."/>
            <person name="Wang X."/>
            <person name="Wang C."/>
            <person name="Yang T."/>
            <person name="Huo Q."/>
            <person name="Li W."/>
            <person name="Guo W."/>
            <person name="Chen H."/>
            <person name="Zhou L."/>
            <person name="Ni X."/>
            <person name="Tian J."/>
            <person name="Zhou Y."/>
            <person name="Sheng Y."/>
            <person name="Liu T."/>
            <person name="Pan Y."/>
            <person name="Xia L."/>
            <person name="Li J."/>
            <person name="Zhao F."/>
            <person name="Cao W."/>
        </authorList>
    </citation>
    <scope>NUCLEOTIDE SEQUENCE</scope>
    <source>
        <strain evidence="1">Hyas-2018</strain>
    </source>
</reference>
<organism evidence="1 2">
    <name type="scientific">Hyalomma asiaticum</name>
    <name type="common">Tick</name>
    <dbReference type="NCBI Taxonomy" id="266040"/>
    <lineage>
        <taxon>Eukaryota</taxon>
        <taxon>Metazoa</taxon>
        <taxon>Ecdysozoa</taxon>
        <taxon>Arthropoda</taxon>
        <taxon>Chelicerata</taxon>
        <taxon>Arachnida</taxon>
        <taxon>Acari</taxon>
        <taxon>Parasitiformes</taxon>
        <taxon>Ixodida</taxon>
        <taxon>Ixodoidea</taxon>
        <taxon>Ixodidae</taxon>
        <taxon>Hyalomminae</taxon>
        <taxon>Hyalomma</taxon>
    </lineage>
</organism>
<gene>
    <name evidence="1" type="ORF">HPB50_012586</name>
</gene>
<evidence type="ECO:0000313" key="1">
    <source>
        <dbReference type="EMBL" id="KAH6928210.1"/>
    </source>
</evidence>
<comment type="caution">
    <text evidence="1">The sequence shown here is derived from an EMBL/GenBank/DDBJ whole genome shotgun (WGS) entry which is preliminary data.</text>
</comment>
<dbReference type="Proteomes" id="UP000821845">
    <property type="component" value="Chromosome 6"/>
</dbReference>
<keyword evidence="2" id="KW-1185">Reference proteome</keyword>
<protein>
    <submittedName>
        <fullName evidence="1">Uncharacterized protein</fullName>
    </submittedName>
</protein>